<protein>
    <submittedName>
        <fullName evidence="1">SOS-response transcriptional repressor</fullName>
    </submittedName>
</protein>
<dbReference type="EMBL" id="BK032519">
    <property type="protein sequence ID" value="DAF45815.1"/>
    <property type="molecule type" value="Genomic_DNA"/>
</dbReference>
<sequence length="71" mass="8226">MDKRRLRAQMALHGDSDTSLARYLGIARCTFSAKLNENNREFTVREISQIMRRYSLGAEELLAIFFENNVS</sequence>
<proteinExistence type="predicted"/>
<organism evidence="1">
    <name type="scientific">Siphoviridae sp. ctmP938</name>
    <dbReference type="NCBI Taxonomy" id="2827933"/>
    <lineage>
        <taxon>Viruses</taxon>
        <taxon>Duplodnaviria</taxon>
        <taxon>Heunggongvirae</taxon>
        <taxon>Uroviricota</taxon>
        <taxon>Caudoviricetes</taxon>
    </lineage>
</organism>
<name>A0A8S5S569_9CAUD</name>
<accession>A0A8S5S569</accession>
<reference evidence="1" key="1">
    <citation type="journal article" date="2021" name="Proc. Natl. Acad. Sci. U.S.A.">
        <title>A Catalog of Tens of Thousands of Viruses from Human Metagenomes Reveals Hidden Associations with Chronic Diseases.</title>
        <authorList>
            <person name="Tisza M.J."/>
            <person name="Buck C.B."/>
        </authorList>
    </citation>
    <scope>NUCLEOTIDE SEQUENCE</scope>
    <source>
        <strain evidence="1">CtmP938</strain>
    </source>
</reference>
<evidence type="ECO:0000313" key="1">
    <source>
        <dbReference type="EMBL" id="DAF45815.1"/>
    </source>
</evidence>